<comment type="caution">
    <text evidence="1">The sequence shown here is derived from an EMBL/GenBank/DDBJ whole genome shotgun (WGS) entry which is preliminary data.</text>
</comment>
<proteinExistence type="predicted"/>
<organism evidence="1 2">
    <name type="scientific">Angustibacter aerolatus</name>
    <dbReference type="NCBI Taxonomy" id="1162965"/>
    <lineage>
        <taxon>Bacteria</taxon>
        <taxon>Bacillati</taxon>
        <taxon>Actinomycetota</taxon>
        <taxon>Actinomycetes</taxon>
        <taxon>Kineosporiales</taxon>
        <taxon>Kineosporiaceae</taxon>
    </lineage>
</organism>
<name>A0ABQ6JN19_9ACTN</name>
<accession>A0ABQ6JN19</accession>
<gene>
    <name evidence="1" type="ORF">GCM10025868_46880</name>
</gene>
<reference evidence="2" key="1">
    <citation type="journal article" date="2019" name="Int. J. Syst. Evol. Microbiol.">
        <title>The Global Catalogue of Microorganisms (GCM) 10K type strain sequencing project: providing services to taxonomists for standard genome sequencing and annotation.</title>
        <authorList>
            <consortium name="The Broad Institute Genomics Platform"/>
            <consortium name="The Broad Institute Genome Sequencing Center for Infectious Disease"/>
            <person name="Wu L."/>
            <person name="Ma J."/>
        </authorList>
    </citation>
    <scope>NUCLEOTIDE SEQUENCE [LARGE SCALE GENOMIC DNA]</scope>
    <source>
        <strain evidence="2">NBRC 108730</strain>
    </source>
</reference>
<protein>
    <submittedName>
        <fullName evidence="1">Uncharacterized protein</fullName>
    </submittedName>
</protein>
<evidence type="ECO:0000313" key="1">
    <source>
        <dbReference type="EMBL" id="GMA89438.1"/>
    </source>
</evidence>
<sequence>MRWLPKRNVVFGHGYLLGTQPVQGDGADSGSDELALVVSHGAPYFGFAKGADGIRPKVPPSASLVATLERLARDNHVSLP</sequence>
<evidence type="ECO:0000313" key="2">
    <source>
        <dbReference type="Proteomes" id="UP001157017"/>
    </source>
</evidence>
<dbReference type="Proteomes" id="UP001157017">
    <property type="component" value="Unassembled WGS sequence"/>
</dbReference>
<keyword evidence="2" id="KW-1185">Reference proteome</keyword>
<dbReference type="EMBL" id="BSUZ01000003">
    <property type="protein sequence ID" value="GMA89438.1"/>
    <property type="molecule type" value="Genomic_DNA"/>
</dbReference>